<proteinExistence type="predicted"/>
<feature type="region of interest" description="Disordered" evidence="1">
    <location>
        <begin position="200"/>
        <end position="246"/>
    </location>
</feature>
<evidence type="ECO:0000256" key="1">
    <source>
        <dbReference type="SAM" id="MobiDB-lite"/>
    </source>
</evidence>
<evidence type="ECO:0000313" key="2">
    <source>
        <dbReference type="EMBL" id="MCM4080296.1"/>
    </source>
</evidence>
<gene>
    <name evidence="2" type="ORF">LXN57_22195</name>
</gene>
<evidence type="ECO:0000313" key="3">
    <source>
        <dbReference type="Proteomes" id="UP001523216"/>
    </source>
</evidence>
<organism evidence="2 3">
    <name type="scientific">Paractinoplanes hotanensis</name>
    <dbReference type="NCBI Taxonomy" id="2906497"/>
    <lineage>
        <taxon>Bacteria</taxon>
        <taxon>Bacillati</taxon>
        <taxon>Actinomycetota</taxon>
        <taxon>Actinomycetes</taxon>
        <taxon>Micromonosporales</taxon>
        <taxon>Micromonosporaceae</taxon>
        <taxon>Paractinoplanes</taxon>
    </lineage>
</organism>
<keyword evidence="3" id="KW-1185">Reference proteome</keyword>
<reference evidence="2 3" key="1">
    <citation type="submission" date="2022-06" db="EMBL/GenBank/DDBJ databases">
        <title>Actinoplanes abujensis sp. nov., isolated from Nigerian arid soil.</title>
        <authorList>
            <person name="Ding P."/>
        </authorList>
    </citation>
    <scope>NUCLEOTIDE SEQUENCE [LARGE SCALE GENOMIC DNA]</scope>
    <source>
        <strain evidence="3">TRM88002</strain>
    </source>
</reference>
<dbReference type="Proteomes" id="UP001523216">
    <property type="component" value="Unassembled WGS sequence"/>
</dbReference>
<protein>
    <submittedName>
        <fullName evidence="2">Uncharacterized protein</fullName>
    </submittedName>
</protein>
<feature type="compositionally biased region" description="Low complexity" evidence="1">
    <location>
        <begin position="218"/>
        <end position="227"/>
    </location>
</feature>
<name>A0ABT0Y2P4_9ACTN</name>
<dbReference type="RefSeq" id="WP_251800092.1">
    <property type="nucleotide sequence ID" value="NZ_JAMQOL010000030.1"/>
</dbReference>
<feature type="region of interest" description="Disordered" evidence="1">
    <location>
        <begin position="1"/>
        <end position="36"/>
    </location>
</feature>
<comment type="caution">
    <text evidence="2">The sequence shown here is derived from an EMBL/GenBank/DDBJ whole genome shotgun (WGS) entry which is preliminary data.</text>
</comment>
<sequence>MLGFSGQEPAANDPILEPTAQQPTADEPTAGPVGWGDAAIGAGARLVRGAVDAGTAVRVRVDGSAAGLRRWAGELAEQGAAERGRAAETMAEQRSRAAATVSSRRSRMASAVAAAVDTVATSPLVDRVVDAQVSRILRPLVRTVLDDVLTLLEQEAERIQPLVRGQRDSMVDELVGRIRTGAAAGDDAVDRMTSRMRWGRTRPARIGEAPVAPPPVNEPTVAPVPANGEIPSATPGVPSAPPGDRR</sequence>
<dbReference type="EMBL" id="JAMQOL010000030">
    <property type="protein sequence ID" value="MCM4080296.1"/>
    <property type="molecule type" value="Genomic_DNA"/>
</dbReference>
<accession>A0ABT0Y2P4</accession>